<accession>A0A7J5BAU3</accession>
<organism evidence="2 3">
    <name type="scientific">Gulosibacter chungangensis</name>
    <dbReference type="NCBI Taxonomy" id="979746"/>
    <lineage>
        <taxon>Bacteria</taxon>
        <taxon>Bacillati</taxon>
        <taxon>Actinomycetota</taxon>
        <taxon>Actinomycetes</taxon>
        <taxon>Micrococcales</taxon>
        <taxon>Microbacteriaceae</taxon>
        <taxon>Gulosibacter</taxon>
    </lineage>
</organism>
<comment type="caution">
    <text evidence="2">The sequence shown here is derived from an EMBL/GenBank/DDBJ whole genome shotgun (WGS) entry which is preliminary data.</text>
</comment>
<protein>
    <submittedName>
        <fullName evidence="2">Class I SAM-dependent methyltransferase</fullName>
    </submittedName>
</protein>
<dbReference type="OrthoDB" id="9805171at2"/>
<dbReference type="Gene3D" id="3.40.50.150">
    <property type="entry name" value="Vaccinia Virus protein VP39"/>
    <property type="match status" value="1"/>
</dbReference>
<sequence>MTGLDGSAPQENVWLAAVRSNPDHAKNYAQRWRNFTDAGRDIYGEARLIDAMAERGSRILDAGCGTGRIGGWLSERGHEVVGVDLDEYLISVAREDYPSAEWQVGNLASLALDDETGDLREFDLIVCAGNVMTFLAQQERLPALQRMRGHLASQGRLVVGFGAGRGYDFVDFAADAYRAGLELEQHYSTWQLHPPAADFIVAVLGAIPVPPEQDE</sequence>
<proteinExistence type="predicted"/>
<dbReference type="AlphaFoldDB" id="A0A7J5BAU3"/>
<keyword evidence="2" id="KW-0489">Methyltransferase</keyword>
<evidence type="ECO:0000313" key="2">
    <source>
        <dbReference type="EMBL" id="KAB1643212.1"/>
    </source>
</evidence>
<evidence type="ECO:0000259" key="1">
    <source>
        <dbReference type="Pfam" id="PF13649"/>
    </source>
</evidence>
<dbReference type="RefSeq" id="WP_158052261.1">
    <property type="nucleotide sequence ID" value="NZ_WBKB01000004.1"/>
</dbReference>
<dbReference type="PANTHER" id="PTHR42912">
    <property type="entry name" value="METHYLTRANSFERASE"/>
    <property type="match status" value="1"/>
</dbReference>
<dbReference type="Proteomes" id="UP000433493">
    <property type="component" value="Unassembled WGS sequence"/>
</dbReference>
<dbReference type="GO" id="GO:0032259">
    <property type="term" value="P:methylation"/>
    <property type="evidence" value="ECO:0007669"/>
    <property type="project" value="UniProtKB-KW"/>
</dbReference>
<name>A0A7J5BAU3_9MICO</name>
<keyword evidence="2" id="KW-0808">Transferase</keyword>
<evidence type="ECO:0000313" key="3">
    <source>
        <dbReference type="Proteomes" id="UP000433493"/>
    </source>
</evidence>
<feature type="domain" description="Methyltransferase" evidence="1">
    <location>
        <begin position="59"/>
        <end position="155"/>
    </location>
</feature>
<keyword evidence="3" id="KW-1185">Reference proteome</keyword>
<dbReference type="InterPro" id="IPR029063">
    <property type="entry name" value="SAM-dependent_MTases_sf"/>
</dbReference>
<reference evidence="2 3" key="1">
    <citation type="submission" date="2019-09" db="EMBL/GenBank/DDBJ databases">
        <title>Phylogeny of genus Pseudoclavibacter and closely related genus.</title>
        <authorList>
            <person name="Li Y."/>
        </authorList>
    </citation>
    <scope>NUCLEOTIDE SEQUENCE [LARGE SCALE GENOMIC DNA]</scope>
    <source>
        <strain evidence="2 3">KCTC 13959</strain>
    </source>
</reference>
<dbReference type="PANTHER" id="PTHR42912:SF80">
    <property type="entry name" value="METHYLTRANSFERASE DOMAIN-CONTAINING PROTEIN"/>
    <property type="match status" value="1"/>
</dbReference>
<dbReference type="GO" id="GO:0008168">
    <property type="term" value="F:methyltransferase activity"/>
    <property type="evidence" value="ECO:0007669"/>
    <property type="project" value="UniProtKB-KW"/>
</dbReference>
<dbReference type="InterPro" id="IPR050508">
    <property type="entry name" value="Methyltransf_Superfamily"/>
</dbReference>
<dbReference type="Pfam" id="PF13649">
    <property type="entry name" value="Methyltransf_25"/>
    <property type="match status" value="1"/>
</dbReference>
<gene>
    <name evidence="2" type="ORF">F8O05_08315</name>
</gene>
<dbReference type="InterPro" id="IPR041698">
    <property type="entry name" value="Methyltransf_25"/>
</dbReference>
<dbReference type="EMBL" id="WBKB01000004">
    <property type="protein sequence ID" value="KAB1643212.1"/>
    <property type="molecule type" value="Genomic_DNA"/>
</dbReference>
<dbReference type="CDD" id="cd02440">
    <property type="entry name" value="AdoMet_MTases"/>
    <property type="match status" value="1"/>
</dbReference>
<dbReference type="SUPFAM" id="SSF53335">
    <property type="entry name" value="S-adenosyl-L-methionine-dependent methyltransferases"/>
    <property type="match status" value="1"/>
</dbReference>